<protein>
    <submittedName>
        <fullName evidence="1">Uncharacterized protein</fullName>
    </submittedName>
</protein>
<dbReference type="Proteomes" id="UP001149822">
    <property type="component" value="Unassembled WGS sequence"/>
</dbReference>
<gene>
    <name evidence="1" type="ORF">OU682_21240</name>
</gene>
<dbReference type="RefSeq" id="WP_268944208.1">
    <property type="nucleotide sequence ID" value="NZ_JAPTYD010000069.1"/>
</dbReference>
<proteinExistence type="predicted"/>
<sequence length="192" mass="22000">MVGWMRLAGKENAIQFQRTIGIDYSGAETADSSLKGLRVYKAEGGDPAMEIAPPRGPKRYWTRRGLSTWLIERLAEPVPTIVGIDHAFSFPEAYFEENALPRDWDVFLDDFHHHWPTDAPSLYVDFLRHQRDAAAALAARRTGQRRWRRKVEELARAKSVFHFDVTGQVAKSTHAGLPFLRRIRRALPKLHV</sequence>
<keyword evidence="2" id="KW-1185">Reference proteome</keyword>
<evidence type="ECO:0000313" key="1">
    <source>
        <dbReference type="EMBL" id="MCZ0964112.1"/>
    </source>
</evidence>
<organism evidence="1 2">
    <name type="scientific">Paracoccus benzoatiresistens</name>
    <dbReference type="NCBI Taxonomy" id="2997341"/>
    <lineage>
        <taxon>Bacteria</taxon>
        <taxon>Pseudomonadati</taxon>
        <taxon>Pseudomonadota</taxon>
        <taxon>Alphaproteobacteria</taxon>
        <taxon>Rhodobacterales</taxon>
        <taxon>Paracoccaceae</taxon>
        <taxon>Paracoccus</taxon>
    </lineage>
</organism>
<evidence type="ECO:0000313" key="2">
    <source>
        <dbReference type="Proteomes" id="UP001149822"/>
    </source>
</evidence>
<accession>A0ABT4JAM7</accession>
<reference evidence="1" key="1">
    <citation type="submission" date="2022-12" db="EMBL/GenBank/DDBJ databases">
        <title>Paracoccus sp. EF6 isolated from a lake water.</title>
        <authorList>
            <person name="Liu H."/>
        </authorList>
    </citation>
    <scope>NUCLEOTIDE SEQUENCE</scope>
    <source>
        <strain evidence="1">EF6</strain>
    </source>
</reference>
<comment type="caution">
    <text evidence="1">The sequence shown here is derived from an EMBL/GenBank/DDBJ whole genome shotgun (WGS) entry which is preliminary data.</text>
</comment>
<dbReference type="EMBL" id="JAPTYD010000069">
    <property type="protein sequence ID" value="MCZ0964112.1"/>
    <property type="molecule type" value="Genomic_DNA"/>
</dbReference>
<name>A0ABT4JAM7_9RHOB</name>